<protein>
    <submittedName>
        <fullName evidence="2">Uncharacterized protein</fullName>
    </submittedName>
</protein>
<dbReference type="Proteomes" id="UP000019678">
    <property type="component" value="Unassembled WGS sequence"/>
</dbReference>
<dbReference type="AlphaFoldDB" id="A0A017T826"/>
<dbReference type="OrthoDB" id="5510178at2"/>
<reference evidence="2 3" key="1">
    <citation type="submission" date="2013-05" db="EMBL/GenBank/DDBJ databases">
        <title>Genome assembly of Chondromyces apiculatus DSM 436.</title>
        <authorList>
            <person name="Sharma G."/>
            <person name="Khatri I."/>
            <person name="Kaur C."/>
            <person name="Mayilraj S."/>
            <person name="Subramanian S."/>
        </authorList>
    </citation>
    <scope>NUCLEOTIDE SEQUENCE [LARGE SCALE GENOMIC DNA]</scope>
    <source>
        <strain evidence="2 3">DSM 436</strain>
    </source>
</reference>
<evidence type="ECO:0000256" key="1">
    <source>
        <dbReference type="SAM" id="Coils"/>
    </source>
</evidence>
<comment type="caution">
    <text evidence="2">The sequence shown here is derived from an EMBL/GenBank/DDBJ whole genome shotgun (WGS) entry which is preliminary data.</text>
</comment>
<keyword evidence="3" id="KW-1185">Reference proteome</keyword>
<name>A0A017T826_9BACT</name>
<dbReference type="RefSeq" id="WP_044241916.1">
    <property type="nucleotide sequence ID" value="NZ_ASRX01000024.1"/>
</dbReference>
<dbReference type="EMBL" id="ASRX01000024">
    <property type="protein sequence ID" value="EYF05418.1"/>
    <property type="molecule type" value="Genomic_DNA"/>
</dbReference>
<feature type="coiled-coil region" evidence="1">
    <location>
        <begin position="73"/>
        <end position="100"/>
    </location>
</feature>
<accession>A0A017T826</accession>
<organism evidence="2 3">
    <name type="scientific">Chondromyces apiculatus DSM 436</name>
    <dbReference type="NCBI Taxonomy" id="1192034"/>
    <lineage>
        <taxon>Bacteria</taxon>
        <taxon>Pseudomonadati</taxon>
        <taxon>Myxococcota</taxon>
        <taxon>Polyangia</taxon>
        <taxon>Polyangiales</taxon>
        <taxon>Polyangiaceae</taxon>
        <taxon>Chondromyces</taxon>
    </lineage>
</organism>
<dbReference type="STRING" id="1192034.CAP_3335"/>
<keyword evidence="1" id="KW-0175">Coiled coil</keyword>
<sequence>MPRERLGAARGAVCDGVAAVESFVQLLGSRRVGPRGILRALPEVREGCATLRVDLKELDAALQDELAGDAEGIAAAQAVIQHAVAEVTRLEAELAQGADEGGKSGKGKGAAERGIDARQRLTLESQVRRASRALESTFPLLDLVVASLDLRPTPLNLTDLLRERGSGLSEGEPAVKVTIACGQDCDNIDADPRLVGGLLEIAMGILGAAGVTSPQIQVHRRPDGRAVMTVLAAHSLKATRPSGSPVELKVPLRESGMLARSVACATAKRARIELTLPEPEAPVVTLVA</sequence>
<evidence type="ECO:0000313" key="2">
    <source>
        <dbReference type="EMBL" id="EYF05418.1"/>
    </source>
</evidence>
<proteinExistence type="predicted"/>
<evidence type="ECO:0000313" key="3">
    <source>
        <dbReference type="Proteomes" id="UP000019678"/>
    </source>
</evidence>
<gene>
    <name evidence="2" type="ORF">CAP_3335</name>
</gene>